<sequence>MTLRTPPRATNLASLIATVALLMALFGGQHAAVLVASASLMALASAVLWCGAVSVLIAGTVQADHFAAAARSSLRDTAFLPQRDPDASGKPRPRAPGLDPATV</sequence>
<comment type="caution">
    <text evidence="3">The sequence shown here is derived from an EMBL/GenBank/DDBJ whole genome shotgun (WGS) entry which is preliminary data.</text>
</comment>
<keyword evidence="2" id="KW-0472">Membrane</keyword>
<dbReference type="Proteomes" id="UP001500751">
    <property type="component" value="Unassembled WGS sequence"/>
</dbReference>
<dbReference type="EMBL" id="BAAAQN010000030">
    <property type="protein sequence ID" value="GAA2040645.1"/>
    <property type="molecule type" value="Genomic_DNA"/>
</dbReference>
<accession>A0ABP5G5J1</accession>
<organism evidence="3 4">
    <name type="scientific">Catenulispora yoronensis</name>
    <dbReference type="NCBI Taxonomy" id="450799"/>
    <lineage>
        <taxon>Bacteria</taxon>
        <taxon>Bacillati</taxon>
        <taxon>Actinomycetota</taxon>
        <taxon>Actinomycetes</taxon>
        <taxon>Catenulisporales</taxon>
        <taxon>Catenulisporaceae</taxon>
        <taxon>Catenulispora</taxon>
    </lineage>
</organism>
<keyword evidence="4" id="KW-1185">Reference proteome</keyword>
<dbReference type="InterPro" id="IPR045635">
    <property type="entry name" value="DUF6412"/>
</dbReference>
<dbReference type="RefSeq" id="WP_344667948.1">
    <property type="nucleotide sequence ID" value="NZ_BAAAQN010000030.1"/>
</dbReference>
<evidence type="ECO:0000313" key="3">
    <source>
        <dbReference type="EMBL" id="GAA2040645.1"/>
    </source>
</evidence>
<gene>
    <name evidence="3" type="ORF">GCM10009839_48520</name>
</gene>
<name>A0ABP5G5J1_9ACTN</name>
<protein>
    <submittedName>
        <fullName evidence="3">Uncharacterized protein</fullName>
    </submittedName>
</protein>
<evidence type="ECO:0000256" key="1">
    <source>
        <dbReference type="SAM" id="MobiDB-lite"/>
    </source>
</evidence>
<keyword evidence="2" id="KW-1133">Transmembrane helix</keyword>
<feature type="region of interest" description="Disordered" evidence="1">
    <location>
        <begin position="77"/>
        <end position="103"/>
    </location>
</feature>
<reference evidence="4" key="1">
    <citation type="journal article" date="2019" name="Int. J. Syst. Evol. Microbiol.">
        <title>The Global Catalogue of Microorganisms (GCM) 10K type strain sequencing project: providing services to taxonomists for standard genome sequencing and annotation.</title>
        <authorList>
            <consortium name="The Broad Institute Genomics Platform"/>
            <consortium name="The Broad Institute Genome Sequencing Center for Infectious Disease"/>
            <person name="Wu L."/>
            <person name="Ma J."/>
        </authorList>
    </citation>
    <scope>NUCLEOTIDE SEQUENCE [LARGE SCALE GENOMIC DNA]</scope>
    <source>
        <strain evidence="4">JCM 16014</strain>
    </source>
</reference>
<proteinExistence type="predicted"/>
<feature type="transmembrane region" description="Helical" evidence="2">
    <location>
        <begin position="41"/>
        <end position="61"/>
    </location>
</feature>
<dbReference type="Pfam" id="PF19950">
    <property type="entry name" value="DUF6412"/>
    <property type="match status" value="1"/>
</dbReference>
<keyword evidence="2" id="KW-0812">Transmembrane</keyword>
<evidence type="ECO:0000313" key="4">
    <source>
        <dbReference type="Proteomes" id="UP001500751"/>
    </source>
</evidence>
<evidence type="ECO:0000256" key="2">
    <source>
        <dbReference type="SAM" id="Phobius"/>
    </source>
</evidence>